<organism evidence="1 2">
    <name type="scientific">Phocaeicola coprocola</name>
    <dbReference type="NCBI Taxonomy" id="310298"/>
    <lineage>
        <taxon>Bacteria</taxon>
        <taxon>Pseudomonadati</taxon>
        <taxon>Bacteroidota</taxon>
        <taxon>Bacteroidia</taxon>
        <taxon>Bacteroidales</taxon>
        <taxon>Bacteroidaceae</taxon>
        <taxon>Phocaeicola</taxon>
    </lineage>
</organism>
<dbReference type="SUPFAM" id="SSF48452">
    <property type="entry name" value="TPR-like"/>
    <property type="match status" value="1"/>
</dbReference>
<dbReference type="Gene3D" id="1.25.40.390">
    <property type="match status" value="1"/>
</dbReference>
<dbReference type="InterPro" id="IPR024302">
    <property type="entry name" value="SusD-like"/>
</dbReference>
<comment type="caution">
    <text evidence="1">The sequence shown here is derived from an EMBL/GenBank/DDBJ whole genome shotgun (WGS) entry which is preliminary data.</text>
</comment>
<protein>
    <submittedName>
        <fullName evidence="1">SusD/RagB family nutrient-binding outer membrane lipoprotein</fullName>
    </submittedName>
</protein>
<dbReference type="PROSITE" id="PS51257">
    <property type="entry name" value="PROKAR_LIPOPROTEIN"/>
    <property type="match status" value="1"/>
</dbReference>
<name>A0A412GV62_9BACT</name>
<keyword evidence="1" id="KW-0449">Lipoprotein</keyword>
<reference evidence="1 2" key="1">
    <citation type="submission" date="2018-08" db="EMBL/GenBank/DDBJ databases">
        <title>A genome reference for cultivated species of the human gut microbiota.</title>
        <authorList>
            <person name="Zou Y."/>
            <person name="Xue W."/>
            <person name="Luo G."/>
        </authorList>
    </citation>
    <scope>NUCLEOTIDE SEQUENCE [LARGE SCALE GENOMIC DNA]</scope>
    <source>
        <strain evidence="1 2">AF24-2</strain>
    </source>
</reference>
<dbReference type="EMBL" id="QRUU01000010">
    <property type="protein sequence ID" value="RGR98717.1"/>
    <property type="molecule type" value="Genomic_DNA"/>
</dbReference>
<keyword evidence="2" id="KW-1185">Reference proteome</keyword>
<dbReference type="AlphaFoldDB" id="A0A412GV62"/>
<dbReference type="InterPro" id="IPR011990">
    <property type="entry name" value="TPR-like_helical_dom_sf"/>
</dbReference>
<dbReference type="Pfam" id="PF12741">
    <property type="entry name" value="SusD-like"/>
    <property type="match status" value="1"/>
</dbReference>
<evidence type="ECO:0000313" key="1">
    <source>
        <dbReference type="EMBL" id="RGR98717.1"/>
    </source>
</evidence>
<evidence type="ECO:0000313" key="2">
    <source>
        <dbReference type="Proteomes" id="UP000285864"/>
    </source>
</evidence>
<gene>
    <name evidence="1" type="ORF">DWY20_03880</name>
</gene>
<dbReference type="Proteomes" id="UP000285864">
    <property type="component" value="Unassembled WGS sequence"/>
</dbReference>
<proteinExistence type="predicted"/>
<accession>A0A412GV62</accession>
<dbReference type="RefSeq" id="WP_118483375.1">
    <property type="nucleotide sequence ID" value="NZ_CAUELD010000012.1"/>
</dbReference>
<sequence>MKNYLKHITLGAALLMLAGGCTDKFEEYNTNQYQIHEADPATLMKSMIETIVNIQQNDSQMMDQMVGQLGGYLCCSNTWSGTNFGTFNPSDAWSAGPWNTPFEKIYGNFFQIQEATNSTGHYYAFACMIRAITMLRVADCYGPLPYSQVKKGNFYVAYDSQEEVYKHILEDLANAASVLYDYYVGTSGFAPLGSNDPVFGGNYASWAKLANSMRLRVAVRISNAWPDMAKEAAEAAVADKAGLIETNADNAMMDCGTQTNPYQLAAVSWGDLRVNANIVDYMNAYNDPRMPKYFNKSTMTGKTDQYVGMRTGDSNFDKGAASAFSTPAISGSDKLLVFCAAETAFLRAEGILRGWNVGNKSAKEYYETGINLSMEQYTVAADDYLAIDQAPVVSHASDDVQNAPASITNTVSVKWDDNDNSLTGKNFQRIITQKWIANYPLGMEAWAEYRRTGYPELYPCIDNLSDCGVSSIRGMRRLSFPYTEAQNNTANYNQGVAELGGADNEATDLKWAKKN</sequence>